<proteinExistence type="predicted"/>
<dbReference type="GO" id="GO:0016020">
    <property type="term" value="C:membrane"/>
    <property type="evidence" value="ECO:0007669"/>
    <property type="project" value="UniProtKB-SubCell"/>
</dbReference>
<evidence type="ECO:0000256" key="2">
    <source>
        <dbReference type="ARBA" id="ARBA00022692"/>
    </source>
</evidence>
<evidence type="ECO:0000259" key="7">
    <source>
        <dbReference type="PROSITE" id="PS50850"/>
    </source>
</evidence>
<reference evidence="9" key="1">
    <citation type="journal article" date="2021" name="BMC Genomics">
        <title>Chromosome-level genome assembly and manually-curated proteome of model necrotroph Parastagonospora nodorum Sn15 reveals a genome-wide trove of candidate effector homologs, and redundancy of virulence-related functions within an accessory chromosome.</title>
        <authorList>
            <person name="Bertazzoni S."/>
            <person name="Jones D.A.B."/>
            <person name="Phan H.T."/>
            <person name="Tan K.-C."/>
            <person name="Hane J.K."/>
        </authorList>
    </citation>
    <scope>NUCLEOTIDE SEQUENCE [LARGE SCALE GENOMIC DNA]</scope>
    <source>
        <strain evidence="9">SN15 / ATCC MYA-4574 / FGSC 10173)</strain>
    </source>
</reference>
<feature type="transmembrane region" description="Helical" evidence="6">
    <location>
        <begin position="295"/>
        <end position="318"/>
    </location>
</feature>
<sequence length="567" mass="60290">MVLSDATTPLLPRPTNTPPGRCLDSADDAQNPLIDNDTSSTQDGSFDGEDARVCTSTTAVVSKLPASVGRIVSVLLIGSFISSADGSLLFATHPIIASEFNALHDSTWLIASFALAQAVSQPLYGKLSDIYGRKSMLMLAYTLFGIGLVMVGAGQSMPALIFGRVISGLGSSGMTSLVSILITDLVPLRDVATWRSYVNIAATTGRSIGGPLGGWLADTVGWRWSFLGQAPIAGMAILLIALTLPAHTPEDLKDDLKRSKFARIDFMGAICMTLSLLGLLLPLEIGGERVAWSSPIIFALFGGAAIFGTLFLVIEAWVAKEPIVPVHLLRHRDVITSGSIMLCQCAAQTTLMFAVPLYFQITSNVSNTVAGAHLIPAVVGNAIAGILSGRIIQRTGRYKALAVVASISASIGFFLLVLRWHGDTNWLESLYIFPCGFAMGIMQSALFISIQAGIAPEYSAIAASVLYLTQPTGNVAGLAVASAVLQGTLRQGLGRRLEELGYEDKMRSRIIEKAVSDVHYVDRATPQVAKAVKGSYVDALTWTHVLSLACALTAFVGSLLLRQHRLR</sequence>
<dbReference type="EMBL" id="CP069033">
    <property type="protein sequence ID" value="QRD00470.1"/>
    <property type="molecule type" value="Genomic_DNA"/>
</dbReference>
<dbReference type="Gene3D" id="1.20.1720.10">
    <property type="entry name" value="Multidrug resistance protein D"/>
    <property type="match status" value="1"/>
</dbReference>
<feature type="transmembrane region" description="Helical" evidence="6">
    <location>
        <begin position="222"/>
        <end position="244"/>
    </location>
</feature>
<dbReference type="FunFam" id="1.20.1720.10:FF:000024">
    <property type="entry name" value="MFS multidrug transporter, putative"/>
    <property type="match status" value="1"/>
</dbReference>
<feature type="transmembrane region" description="Helical" evidence="6">
    <location>
        <begin position="339"/>
        <end position="359"/>
    </location>
</feature>
<keyword evidence="2 6" id="KW-0812">Transmembrane</keyword>
<organism evidence="8 9">
    <name type="scientific">Phaeosphaeria nodorum (strain SN15 / ATCC MYA-4574 / FGSC 10173)</name>
    <name type="common">Glume blotch fungus</name>
    <name type="synonym">Parastagonospora nodorum</name>
    <dbReference type="NCBI Taxonomy" id="321614"/>
    <lineage>
        <taxon>Eukaryota</taxon>
        <taxon>Fungi</taxon>
        <taxon>Dikarya</taxon>
        <taxon>Ascomycota</taxon>
        <taxon>Pezizomycotina</taxon>
        <taxon>Dothideomycetes</taxon>
        <taxon>Pleosporomycetidae</taxon>
        <taxon>Pleosporales</taxon>
        <taxon>Pleosporineae</taxon>
        <taxon>Phaeosphaeriaceae</taxon>
        <taxon>Parastagonospora</taxon>
    </lineage>
</organism>
<evidence type="ECO:0000313" key="9">
    <source>
        <dbReference type="Proteomes" id="UP000663193"/>
    </source>
</evidence>
<dbReference type="OrthoDB" id="6770063at2759"/>
<dbReference type="PANTHER" id="PTHR23501:SF33">
    <property type="entry name" value="MAJOR FACILITATOR SUPERFAMILY (MFS) PROFILE DOMAIN-CONTAINING PROTEIN"/>
    <property type="match status" value="1"/>
</dbReference>
<feature type="transmembrane region" description="Helical" evidence="6">
    <location>
        <begin position="430"/>
        <end position="448"/>
    </location>
</feature>
<feature type="domain" description="Major facilitator superfamily (MFS) profile" evidence="7">
    <location>
        <begin position="71"/>
        <end position="565"/>
    </location>
</feature>
<evidence type="ECO:0000256" key="4">
    <source>
        <dbReference type="ARBA" id="ARBA00023136"/>
    </source>
</evidence>
<feature type="transmembrane region" description="Helical" evidence="6">
    <location>
        <begin position="400"/>
        <end position="418"/>
    </location>
</feature>
<protein>
    <recommendedName>
        <fullName evidence="7">Major facilitator superfamily (MFS) profile domain-containing protein</fullName>
    </recommendedName>
</protein>
<dbReference type="VEuPathDB" id="FungiDB:JI435_090330"/>
<dbReference type="SUPFAM" id="SSF103473">
    <property type="entry name" value="MFS general substrate transporter"/>
    <property type="match status" value="1"/>
</dbReference>
<dbReference type="AlphaFoldDB" id="A0A7U2I3I8"/>
<dbReference type="Pfam" id="PF07690">
    <property type="entry name" value="MFS_1"/>
    <property type="match status" value="1"/>
</dbReference>
<dbReference type="InterPro" id="IPR020846">
    <property type="entry name" value="MFS_dom"/>
</dbReference>
<accession>A0A7U2I3I8</accession>
<keyword evidence="4 6" id="KW-0472">Membrane</keyword>
<feature type="region of interest" description="Disordered" evidence="5">
    <location>
        <begin position="1"/>
        <end position="48"/>
    </location>
</feature>
<gene>
    <name evidence="8" type="ORF">JI435_090330</name>
</gene>
<evidence type="ECO:0000256" key="6">
    <source>
        <dbReference type="SAM" id="Phobius"/>
    </source>
</evidence>
<feature type="transmembrane region" description="Helical" evidence="6">
    <location>
        <begin position="542"/>
        <end position="561"/>
    </location>
</feature>
<dbReference type="InterPro" id="IPR036259">
    <property type="entry name" value="MFS_trans_sf"/>
</dbReference>
<dbReference type="GO" id="GO:0022857">
    <property type="term" value="F:transmembrane transporter activity"/>
    <property type="evidence" value="ECO:0007669"/>
    <property type="project" value="InterPro"/>
</dbReference>
<dbReference type="Gene3D" id="1.20.1250.20">
    <property type="entry name" value="MFS general substrate transporter like domains"/>
    <property type="match status" value="1"/>
</dbReference>
<evidence type="ECO:0000256" key="3">
    <source>
        <dbReference type="ARBA" id="ARBA00022989"/>
    </source>
</evidence>
<dbReference type="RefSeq" id="XP_001799336.1">
    <property type="nucleotide sequence ID" value="XM_001799284.1"/>
</dbReference>
<feature type="transmembrane region" description="Helical" evidence="6">
    <location>
        <begin position="264"/>
        <end position="283"/>
    </location>
</feature>
<evidence type="ECO:0000256" key="1">
    <source>
        <dbReference type="ARBA" id="ARBA00004141"/>
    </source>
</evidence>
<feature type="transmembrane region" description="Helical" evidence="6">
    <location>
        <begin position="371"/>
        <end position="388"/>
    </location>
</feature>
<dbReference type="PANTHER" id="PTHR23501">
    <property type="entry name" value="MAJOR FACILITATOR SUPERFAMILY"/>
    <property type="match status" value="1"/>
</dbReference>
<evidence type="ECO:0000313" key="8">
    <source>
        <dbReference type="EMBL" id="QRD00470.1"/>
    </source>
</evidence>
<dbReference type="Proteomes" id="UP000663193">
    <property type="component" value="Chromosome 11"/>
</dbReference>
<dbReference type="OMA" id="ADTNYIA"/>
<feature type="transmembrane region" description="Helical" evidence="6">
    <location>
        <begin position="136"/>
        <end position="155"/>
    </location>
</feature>
<keyword evidence="3 6" id="KW-1133">Transmembrane helix</keyword>
<keyword evidence="9" id="KW-1185">Reference proteome</keyword>
<dbReference type="PROSITE" id="PS50850">
    <property type="entry name" value="MFS"/>
    <property type="match status" value="1"/>
</dbReference>
<feature type="transmembrane region" description="Helical" evidence="6">
    <location>
        <begin position="460"/>
        <end position="485"/>
    </location>
</feature>
<dbReference type="InterPro" id="IPR011701">
    <property type="entry name" value="MFS"/>
</dbReference>
<comment type="subcellular location">
    <subcellularLocation>
        <location evidence="1">Membrane</location>
        <topology evidence="1">Multi-pass membrane protein</topology>
    </subcellularLocation>
</comment>
<feature type="transmembrane region" description="Helical" evidence="6">
    <location>
        <begin position="161"/>
        <end position="185"/>
    </location>
</feature>
<evidence type="ECO:0000256" key="5">
    <source>
        <dbReference type="SAM" id="MobiDB-lite"/>
    </source>
</evidence>
<name>A0A7U2I3I8_PHANO</name>
<dbReference type="KEGG" id="pno:SNOG_09033"/>